<evidence type="ECO:0000313" key="2">
    <source>
        <dbReference type="Proteomes" id="UP000829447"/>
    </source>
</evidence>
<comment type="caution">
    <text evidence="1">The sequence shown here is derived from an EMBL/GenBank/DDBJ whole genome shotgun (WGS) entry which is preliminary data.</text>
</comment>
<gene>
    <name evidence="1" type="ORF">PGIGA_G00068260</name>
</gene>
<sequence length="579" mass="64749">MAAVAEGETDAAGIYWINDTSEDEQSVVYAPGMSKKMGLKSVSKISNERKAKGKLALDVRGRTGKTPGRVTDLPVAKTSLQKISGFSFKSKTPPQESETSPTLDISHRLQVKSKASLKDLCPEDKRRIANLIEELAKVSEEKEESVQRLKDEQETFERKIQQLEEQNRLIVQEREGLQQQYKECQELLGLYQQYLSQQQEKLNQSISQLNHSHFHCKIASSERTLSRAHSGRGRGAALDGSYLDPRTSGRTGSAGCAHSFLAGVCSGPSSIPSCCIEHERGSHEEDTAGVHKCSGGGWSEPAHDIRSKRDQVADDATKPRDSWHGLGLKNGTGCCAEPSEMVPYIGREDWEEKRQRLLVQKKQLEAERERLQARLAEQEERLLKQNQELRQSRLNHSKFQQELEQSLNEIRFNEAPQTSVTADPHSERKEGGLQALKGSVRQPLNEIQPQEHNLQQAEPRLSNDLSTVAKKDMATSPVHSQNFQKSSLQRTLPVSHPRTPETSKLDSSLIELLDIFSPISNTERSRVSSSTHRSLTGPCQPLSAVRPLRTSVLSPRGQTQPSEEELQESQILEDIFFIC</sequence>
<keyword evidence="2" id="KW-1185">Reference proteome</keyword>
<dbReference type="Proteomes" id="UP000829447">
    <property type="component" value="Linkage Group LG15"/>
</dbReference>
<dbReference type="EMBL" id="CM040468">
    <property type="protein sequence ID" value="MCI4386918.1"/>
    <property type="molecule type" value="Genomic_DNA"/>
</dbReference>
<proteinExistence type="predicted"/>
<organism evidence="1 2">
    <name type="scientific">Pangasianodon gigas</name>
    <name type="common">Mekong giant catfish</name>
    <name type="synonym">Pangasius gigas</name>
    <dbReference type="NCBI Taxonomy" id="30993"/>
    <lineage>
        <taxon>Eukaryota</taxon>
        <taxon>Metazoa</taxon>
        <taxon>Chordata</taxon>
        <taxon>Craniata</taxon>
        <taxon>Vertebrata</taxon>
        <taxon>Euteleostomi</taxon>
        <taxon>Actinopterygii</taxon>
        <taxon>Neopterygii</taxon>
        <taxon>Teleostei</taxon>
        <taxon>Ostariophysi</taxon>
        <taxon>Siluriformes</taxon>
        <taxon>Pangasiidae</taxon>
        <taxon>Pangasianodon</taxon>
    </lineage>
</organism>
<evidence type="ECO:0000313" key="1">
    <source>
        <dbReference type="EMBL" id="MCI4386918.1"/>
    </source>
</evidence>
<protein>
    <submittedName>
        <fullName evidence="1">Uncharacterized protein</fullName>
    </submittedName>
</protein>
<name>A0ACC5X6F8_PANGG</name>
<accession>A0ACC5X6F8</accession>
<reference evidence="1 2" key="1">
    <citation type="journal article" date="2022" name="bioRxiv">
        <title>An ancient truncated duplication of the anti-Mullerian hormone receptor type 2 gene is a potential conserved master sex determinant in the Pangasiidae catfish family.</title>
        <authorList>
            <person name="Wen M."/>
            <person name="Pan Q."/>
            <person name="Jouanno E."/>
            <person name="Montfort J."/>
            <person name="Zahm M."/>
            <person name="Cabau C."/>
            <person name="Klopp C."/>
            <person name="Iampietro C."/>
            <person name="Roques C."/>
            <person name="Bouchez O."/>
            <person name="Castinel A."/>
            <person name="Donnadieu C."/>
            <person name="Parrinello H."/>
            <person name="Poncet C."/>
            <person name="Belmonte E."/>
            <person name="Gautier V."/>
            <person name="Avarre J.-C."/>
            <person name="Dugue R."/>
            <person name="Gustiano R."/>
            <person name="Ha T.T.T."/>
            <person name="Campet M."/>
            <person name="Sriphairoj K."/>
            <person name="Ribolli J."/>
            <person name="de Almeida F.L."/>
            <person name="Desvignes T."/>
            <person name="Postlethwait J.H."/>
            <person name="Bucao C.F."/>
            <person name="Robinson-Rechavi M."/>
            <person name="Bobe J."/>
            <person name="Herpin A."/>
            <person name="Guiguen Y."/>
        </authorList>
    </citation>
    <scope>NUCLEOTIDE SEQUENCE [LARGE SCALE GENOMIC DNA]</scope>
    <source>
        <strain evidence="1">YG-Dec2019</strain>
    </source>
</reference>